<keyword evidence="3" id="KW-0106">Calcium</keyword>
<feature type="domain" description="Glycosyl hydrolase family 92" evidence="4">
    <location>
        <begin position="277"/>
        <end position="737"/>
    </location>
</feature>
<dbReference type="InterPro" id="IPR008928">
    <property type="entry name" value="6-hairpin_glycosidase_sf"/>
</dbReference>
<comment type="caution">
    <text evidence="6">The sequence shown here is derived from an EMBL/GenBank/DDBJ whole genome shotgun (WGS) entry which is preliminary data.</text>
</comment>
<dbReference type="InterPro" id="IPR014718">
    <property type="entry name" value="GH-type_carb-bd"/>
</dbReference>
<sequence>MSVKRLNIWAALIAVVLFTSCSNEQKKVEEVFTPTDYVDPWIGTGGHGHVFLGASVPWGMVQLGPTSITTGWDWCSGYHISDSTIIGFSHTHLSGTGIGDLLDITVMPVTGKVTYARGNHEDANSGLWSYSRRAVEHAEPGYYSTHLERYNIDVELTSTNRVGYHKYTFPSETSGKAIVFDLENGGNWDKATEGYVRKVSDTKIEGYRYSTGWAKDQKVYFAAELSVPMRALTVIADNEEHADEAKGRIVYSRIDLSDDAQEVMMKVALSNTSTEGAWHNMDAEGKTWDFEQVRTDAKALWNTELSKIKASSSQSDVMKIFYTALYHSMIAPSTFADADGKYYGADQKIHEGQGFTNHTVFSLWDTYRAAHPLMSLIHTDKMKDIVGTLMAIYNEQGELPVWHLAGNETYTMVGAPGIPVLADAIMKGFVEDKEQAYEALKASVMKPSRGQEFRIQYGFIPYDKQRESVAYDLEYDLADWSVAQVAQLLGKDDDYSYFLKRSKSYQKHYDPQTSFMRGVDLSGKYNPEFNPMASTHRNDDYCEGNAWQYTFLVPHDVKGLVECFVSEERFISKLDSLFTLPSIIEGSDASPDITGLIGQFAHGNEPSHHILYMYSSLGQQAKAAPLLRRVMTELYHAAYDGLSGNEDAGQMSAWYILSALGFYQMEPAGGRYYFGSPIIDTAELKVRNGIFKIDVLDNSDENIYIQSIVLNGQPLTERYITFEQIAQGGSLQIQMGSTPHNW</sequence>
<evidence type="ECO:0000313" key="7">
    <source>
        <dbReference type="Proteomes" id="UP000297225"/>
    </source>
</evidence>
<dbReference type="InterPro" id="IPR012939">
    <property type="entry name" value="Glyco_hydro_92"/>
</dbReference>
<evidence type="ECO:0000256" key="3">
    <source>
        <dbReference type="ARBA" id="ARBA00022837"/>
    </source>
</evidence>
<evidence type="ECO:0000256" key="2">
    <source>
        <dbReference type="ARBA" id="ARBA00011245"/>
    </source>
</evidence>
<dbReference type="FunFam" id="3.30.2080.10:FF:000001">
    <property type="entry name" value="Alpha-1,2-mannosidase subfamily"/>
    <property type="match status" value="1"/>
</dbReference>
<evidence type="ECO:0000259" key="4">
    <source>
        <dbReference type="Pfam" id="PF07971"/>
    </source>
</evidence>
<reference evidence="6 7" key="1">
    <citation type="submission" date="2019-03" db="EMBL/GenBank/DDBJ databases">
        <title>Porphyromonas levii Isolated from the Uterus of Dairy Cows.</title>
        <authorList>
            <person name="Francis A.M."/>
        </authorList>
    </citation>
    <scope>NUCLEOTIDE SEQUENCE [LARGE SCALE GENOMIC DNA]</scope>
    <source>
        <strain evidence="6 7">AF5678</strain>
    </source>
</reference>
<dbReference type="GO" id="GO:0006516">
    <property type="term" value="P:glycoprotein catabolic process"/>
    <property type="evidence" value="ECO:0007669"/>
    <property type="project" value="TreeGrafter"/>
</dbReference>
<dbReference type="OrthoDB" id="9762711at2"/>
<dbReference type="Gene3D" id="1.20.1050.60">
    <property type="entry name" value="alpha-1,2-mannosidase"/>
    <property type="match status" value="1"/>
</dbReference>
<dbReference type="GO" id="GO:0005829">
    <property type="term" value="C:cytosol"/>
    <property type="evidence" value="ECO:0007669"/>
    <property type="project" value="TreeGrafter"/>
</dbReference>
<dbReference type="InterPro" id="IPR005887">
    <property type="entry name" value="GH92_a_mannosidase_put"/>
</dbReference>
<dbReference type="InterPro" id="IPR041371">
    <property type="entry name" value="GH92_N"/>
</dbReference>
<name>A0A4Y8WR12_9PORP</name>
<evidence type="ECO:0000313" key="6">
    <source>
        <dbReference type="EMBL" id="TFH95220.1"/>
    </source>
</evidence>
<dbReference type="GO" id="GO:0005975">
    <property type="term" value="P:carbohydrate metabolic process"/>
    <property type="evidence" value="ECO:0007669"/>
    <property type="project" value="InterPro"/>
</dbReference>
<protein>
    <submittedName>
        <fullName evidence="6">Glycoside hydrolase family 92 protein</fullName>
    </submittedName>
</protein>
<dbReference type="Gene3D" id="3.30.2080.10">
    <property type="entry name" value="GH92 mannosidase domain"/>
    <property type="match status" value="1"/>
</dbReference>
<dbReference type="STRING" id="1122973.GCA_000379925_00371"/>
<comment type="cofactor">
    <cofactor evidence="1">
        <name>Ca(2+)</name>
        <dbReference type="ChEBI" id="CHEBI:29108"/>
    </cofactor>
</comment>
<accession>A0A4Y8WR12</accession>
<dbReference type="GO" id="GO:0030246">
    <property type="term" value="F:carbohydrate binding"/>
    <property type="evidence" value="ECO:0007669"/>
    <property type="project" value="InterPro"/>
</dbReference>
<dbReference type="PANTHER" id="PTHR12143">
    <property type="entry name" value="PEPTIDE N-GLYCANASE PNGASE -RELATED"/>
    <property type="match status" value="1"/>
</dbReference>
<dbReference type="NCBIfam" id="TIGR01180">
    <property type="entry name" value="aman2_put"/>
    <property type="match status" value="1"/>
</dbReference>
<proteinExistence type="predicted"/>
<keyword evidence="7" id="KW-1185">Reference proteome</keyword>
<organism evidence="6 7">
    <name type="scientific">Porphyromonas levii</name>
    <dbReference type="NCBI Taxonomy" id="28114"/>
    <lineage>
        <taxon>Bacteria</taxon>
        <taxon>Pseudomonadati</taxon>
        <taxon>Bacteroidota</taxon>
        <taxon>Bacteroidia</taxon>
        <taxon>Bacteroidales</taxon>
        <taxon>Porphyromonadaceae</taxon>
        <taxon>Porphyromonas</taxon>
    </lineage>
</organism>
<dbReference type="PROSITE" id="PS51257">
    <property type="entry name" value="PROKAR_LIPOPROTEIN"/>
    <property type="match status" value="1"/>
</dbReference>
<dbReference type="InterPro" id="IPR050883">
    <property type="entry name" value="PNGase"/>
</dbReference>
<dbReference type="RefSeq" id="WP_134849570.1">
    <property type="nucleotide sequence ID" value="NZ_CP197400.1"/>
</dbReference>
<evidence type="ECO:0000259" key="5">
    <source>
        <dbReference type="Pfam" id="PF17678"/>
    </source>
</evidence>
<feature type="domain" description="Glycosyl hydrolase family 92 N-terminal" evidence="5">
    <location>
        <begin position="37"/>
        <end position="270"/>
    </location>
</feature>
<dbReference type="SUPFAM" id="SSF48208">
    <property type="entry name" value="Six-hairpin glycosidases"/>
    <property type="match status" value="1"/>
</dbReference>
<dbReference type="GO" id="GO:0000224">
    <property type="term" value="F:peptide-N4-(N-acetyl-beta-glucosaminyl)asparagine amidase activity"/>
    <property type="evidence" value="ECO:0007669"/>
    <property type="project" value="TreeGrafter"/>
</dbReference>
<dbReference type="Gene3D" id="2.70.98.10">
    <property type="match status" value="1"/>
</dbReference>
<dbReference type="Proteomes" id="UP000297225">
    <property type="component" value="Unassembled WGS sequence"/>
</dbReference>
<dbReference type="AlphaFoldDB" id="A0A4Y8WR12"/>
<dbReference type="Pfam" id="PF17678">
    <property type="entry name" value="Glyco_hydro_92N"/>
    <property type="match status" value="1"/>
</dbReference>
<gene>
    <name evidence="6" type="ORF">E4P47_05025</name>
</gene>
<dbReference type="Pfam" id="PF07971">
    <property type="entry name" value="Glyco_hydro_92"/>
    <property type="match status" value="1"/>
</dbReference>
<dbReference type="EMBL" id="SPNC01000060">
    <property type="protein sequence ID" value="TFH95220.1"/>
    <property type="molecule type" value="Genomic_DNA"/>
</dbReference>
<dbReference type="Gene3D" id="1.20.1610.10">
    <property type="entry name" value="alpha-1,2-mannosidases domains"/>
    <property type="match status" value="1"/>
</dbReference>
<dbReference type="PANTHER" id="PTHR12143:SF39">
    <property type="entry name" value="SECRETED PROTEIN"/>
    <property type="match status" value="1"/>
</dbReference>
<comment type="subunit">
    <text evidence="2">Monomer.</text>
</comment>
<evidence type="ECO:0000256" key="1">
    <source>
        <dbReference type="ARBA" id="ARBA00001913"/>
    </source>
</evidence>
<keyword evidence="6" id="KW-0378">Hydrolase</keyword>